<evidence type="ECO:0000256" key="2">
    <source>
        <dbReference type="ARBA" id="ARBA00022679"/>
    </source>
</evidence>
<dbReference type="InterPro" id="IPR018201">
    <property type="entry name" value="Ketoacyl_synth_AS"/>
</dbReference>
<evidence type="ECO:0000256" key="1">
    <source>
        <dbReference type="ARBA" id="ARBA00008467"/>
    </source>
</evidence>
<dbReference type="GO" id="GO:0016746">
    <property type="term" value="F:acyltransferase activity"/>
    <property type="evidence" value="ECO:0007669"/>
    <property type="project" value="UniProtKB-KW"/>
</dbReference>
<protein>
    <submittedName>
        <fullName evidence="5">Beta-ketoacyl-[acyl-carrier-protein] synthase family protein</fullName>
        <ecNumber evidence="5">2.3.1.-</ecNumber>
    </submittedName>
</protein>
<keyword evidence="2 3" id="KW-0808">Transferase</keyword>
<gene>
    <name evidence="5" type="ORF">P0082_07075</name>
</gene>
<dbReference type="InterPro" id="IPR020841">
    <property type="entry name" value="PKS_Beta-ketoAc_synthase_dom"/>
</dbReference>
<dbReference type="InterPro" id="IPR014030">
    <property type="entry name" value="Ketoacyl_synth_N"/>
</dbReference>
<dbReference type="InterPro" id="IPR016039">
    <property type="entry name" value="Thiolase-like"/>
</dbReference>
<evidence type="ECO:0000313" key="6">
    <source>
        <dbReference type="Proteomes" id="UP001228690"/>
    </source>
</evidence>
<dbReference type="Proteomes" id="UP001228690">
    <property type="component" value="Chromosome"/>
</dbReference>
<comment type="similarity">
    <text evidence="1 3">Belongs to the thiolase-like superfamily. Beta-ketoacyl-ACP synthases family.</text>
</comment>
<dbReference type="Pfam" id="PF00109">
    <property type="entry name" value="ketoacyl-synt"/>
    <property type="match status" value="1"/>
</dbReference>
<evidence type="ECO:0000313" key="5">
    <source>
        <dbReference type="EMBL" id="WGK68244.1"/>
    </source>
</evidence>
<feature type="domain" description="Ketosynthase family 3 (KS3)" evidence="4">
    <location>
        <begin position="3"/>
        <end position="427"/>
    </location>
</feature>
<sequence length="430" mass="46948">MKNRRIVITGLGTVNPLGANPEEFYRNLLAGKSGIRRWQSLDMSQLECRIGGDMGDFDTKAGIEPFWQYFEGQKFKAVRKLFRGTTFSAKMSIITTLQAWEDAGFFEKAPLDLRNVSLPVAGHNFNSNYIFENYRNFMEDPDFIEPLSSVDAIDPNLPAVVSETLGLHGPSFTLGGACASGNLALRQGYLDIMSGECDTALVVGPPFDVSPADIQASIILSAVVVKPEYQDNPEAASRPFDKGRCGFLYSHGGATVVLETLERAEARGAKIYGELLGVAANANANHMPIPGAEHQEHAMKKVLAMAGVEAEQIDYINCHATSTYEGDLQEILALKNVFGAHIKNIKLNAPKSMLGHTCWASPLVETIGALKSIEHGKLHPTINLDDPDPEIEGLEMCANKVVDHPIEMMLKNSFGFGGINCCSLIRRFRG</sequence>
<keyword evidence="6" id="KW-1185">Reference proteome</keyword>
<reference evidence="5 6" key="1">
    <citation type="submission" date="2023-04" db="EMBL/GenBank/DDBJ databases">
        <title>Spirochaete genome identified in red abalone sample constitutes a novel genus.</title>
        <authorList>
            <person name="Sharma S.P."/>
            <person name="Purcell C.M."/>
            <person name="Hyde J.R."/>
            <person name="Severin A.J."/>
        </authorList>
    </citation>
    <scope>NUCLEOTIDE SEQUENCE [LARGE SCALE GENOMIC DNA]</scope>
    <source>
        <strain evidence="5 6">SP-2023</strain>
    </source>
</reference>
<dbReference type="EMBL" id="CP123443">
    <property type="protein sequence ID" value="WGK68244.1"/>
    <property type="molecule type" value="Genomic_DNA"/>
</dbReference>
<dbReference type="PANTHER" id="PTHR11712:SF336">
    <property type="entry name" value="3-OXOACYL-[ACYL-CARRIER-PROTEIN] SYNTHASE, MITOCHONDRIAL"/>
    <property type="match status" value="1"/>
</dbReference>
<dbReference type="InterPro" id="IPR014031">
    <property type="entry name" value="Ketoacyl_synth_C"/>
</dbReference>
<dbReference type="Pfam" id="PF02801">
    <property type="entry name" value="Ketoacyl-synt_C"/>
    <property type="match status" value="1"/>
</dbReference>
<evidence type="ECO:0000256" key="3">
    <source>
        <dbReference type="RuleBase" id="RU003694"/>
    </source>
</evidence>
<dbReference type="SMART" id="SM00825">
    <property type="entry name" value="PKS_KS"/>
    <property type="match status" value="1"/>
</dbReference>
<dbReference type="PROSITE" id="PS52004">
    <property type="entry name" value="KS3_2"/>
    <property type="match status" value="1"/>
</dbReference>
<dbReference type="SUPFAM" id="SSF53901">
    <property type="entry name" value="Thiolase-like"/>
    <property type="match status" value="2"/>
</dbReference>
<keyword evidence="5" id="KW-0012">Acyltransferase</keyword>
<dbReference type="PANTHER" id="PTHR11712">
    <property type="entry name" value="POLYKETIDE SYNTHASE-RELATED"/>
    <property type="match status" value="1"/>
</dbReference>
<accession>A0ABY8MHC0</accession>
<dbReference type="CDD" id="cd00834">
    <property type="entry name" value="KAS_I_II"/>
    <property type="match status" value="1"/>
</dbReference>
<proteinExistence type="inferred from homology"/>
<dbReference type="RefSeq" id="WP_326926415.1">
    <property type="nucleotide sequence ID" value="NZ_CP123443.1"/>
</dbReference>
<name>A0ABY8MHC0_9SPIO</name>
<dbReference type="PROSITE" id="PS00606">
    <property type="entry name" value="KS3_1"/>
    <property type="match status" value="1"/>
</dbReference>
<dbReference type="Gene3D" id="3.40.47.10">
    <property type="match status" value="1"/>
</dbReference>
<evidence type="ECO:0000259" key="4">
    <source>
        <dbReference type="PROSITE" id="PS52004"/>
    </source>
</evidence>
<organism evidence="5 6">
    <name type="scientific">Candidatus Haliotispira prima</name>
    <dbReference type="NCBI Taxonomy" id="3034016"/>
    <lineage>
        <taxon>Bacteria</taxon>
        <taxon>Pseudomonadati</taxon>
        <taxon>Spirochaetota</taxon>
        <taxon>Spirochaetia</taxon>
        <taxon>Spirochaetales</taxon>
        <taxon>Spirochaetaceae</taxon>
        <taxon>Candidatus Haliotispira</taxon>
    </lineage>
</organism>
<dbReference type="EC" id="2.3.1.-" evidence="5"/>
<dbReference type="InterPro" id="IPR000794">
    <property type="entry name" value="Beta-ketoacyl_synthase"/>
</dbReference>